<sequence length="142" mass="15786">MPPYTEGATFVQGSPSQLCSERRDGARSNLQFSTSAVRGRWSQARASVKRAAVLFRASVRDRPPPKRDGRSGPESAGGDAAFHNRKQMRAKDRKSSQTVTKETYGTSVDVFVVACRHCTGKVHLEETRVTRAADERQHYALY</sequence>
<evidence type="ECO:0000313" key="3">
    <source>
        <dbReference type="Proteomes" id="UP000290572"/>
    </source>
</evidence>
<feature type="region of interest" description="Disordered" evidence="1">
    <location>
        <begin position="56"/>
        <end position="101"/>
    </location>
</feature>
<evidence type="ECO:0000313" key="2">
    <source>
        <dbReference type="EMBL" id="RXN15742.1"/>
    </source>
</evidence>
<dbReference type="AlphaFoldDB" id="A0A498M8T8"/>
<proteinExistence type="predicted"/>
<protein>
    <submittedName>
        <fullName evidence="2">Uncharacterized protein</fullName>
    </submittedName>
</protein>
<accession>A0A498M8T8</accession>
<name>A0A498M8T8_LABRO</name>
<reference evidence="2 3" key="1">
    <citation type="submission" date="2018-03" db="EMBL/GenBank/DDBJ databases">
        <title>Draft genome sequence of Rohu Carp (Labeo rohita).</title>
        <authorList>
            <person name="Das P."/>
            <person name="Kushwaha B."/>
            <person name="Joshi C.G."/>
            <person name="Kumar D."/>
            <person name="Nagpure N.S."/>
            <person name="Sahoo L."/>
            <person name="Das S.P."/>
            <person name="Bit A."/>
            <person name="Patnaik S."/>
            <person name="Meher P.K."/>
            <person name="Jayasankar P."/>
            <person name="Koringa P.G."/>
            <person name="Patel N.V."/>
            <person name="Hinsu A.T."/>
            <person name="Kumar R."/>
            <person name="Pandey M."/>
            <person name="Agarwal S."/>
            <person name="Srivastava S."/>
            <person name="Singh M."/>
            <person name="Iquebal M.A."/>
            <person name="Jaiswal S."/>
            <person name="Angadi U.B."/>
            <person name="Kumar N."/>
            <person name="Raza M."/>
            <person name="Shah T.M."/>
            <person name="Rai A."/>
            <person name="Jena J.K."/>
        </authorList>
    </citation>
    <scope>NUCLEOTIDE SEQUENCE [LARGE SCALE GENOMIC DNA]</scope>
    <source>
        <strain evidence="2">DASCIFA01</strain>
        <tissue evidence="2">Testis</tissue>
    </source>
</reference>
<feature type="region of interest" description="Disordered" evidence="1">
    <location>
        <begin position="1"/>
        <end position="25"/>
    </location>
</feature>
<comment type="caution">
    <text evidence="2">The sequence shown here is derived from an EMBL/GenBank/DDBJ whole genome shotgun (WGS) entry which is preliminary data.</text>
</comment>
<gene>
    <name evidence="2" type="ORF">ROHU_027904</name>
</gene>
<dbReference type="EMBL" id="QBIY01012829">
    <property type="protein sequence ID" value="RXN15742.1"/>
    <property type="molecule type" value="Genomic_DNA"/>
</dbReference>
<keyword evidence="3" id="KW-1185">Reference proteome</keyword>
<organism evidence="2 3">
    <name type="scientific">Labeo rohita</name>
    <name type="common">Indian major carp</name>
    <name type="synonym">Cyprinus rohita</name>
    <dbReference type="NCBI Taxonomy" id="84645"/>
    <lineage>
        <taxon>Eukaryota</taxon>
        <taxon>Metazoa</taxon>
        <taxon>Chordata</taxon>
        <taxon>Craniata</taxon>
        <taxon>Vertebrata</taxon>
        <taxon>Euteleostomi</taxon>
        <taxon>Actinopterygii</taxon>
        <taxon>Neopterygii</taxon>
        <taxon>Teleostei</taxon>
        <taxon>Ostariophysi</taxon>
        <taxon>Cypriniformes</taxon>
        <taxon>Cyprinidae</taxon>
        <taxon>Labeoninae</taxon>
        <taxon>Labeonini</taxon>
        <taxon>Labeo</taxon>
    </lineage>
</organism>
<dbReference type="Proteomes" id="UP000290572">
    <property type="component" value="Unassembled WGS sequence"/>
</dbReference>
<feature type="compositionally biased region" description="Basic and acidic residues" evidence="1">
    <location>
        <begin position="58"/>
        <end position="71"/>
    </location>
</feature>
<evidence type="ECO:0000256" key="1">
    <source>
        <dbReference type="SAM" id="MobiDB-lite"/>
    </source>
</evidence>